<dbReference type="InterPro" id="IPR008928">
    <property type="entry name" value="6-hairpin_glycosidase_sf"/>
</dbReference>
<name>A0A916QG57_9BACL</name>
<dbReference type="CDD" id="cd02955">
    <property type="entry name" value="SSP411"/>
    <property type="match status" value="1"/>
</dbReference>
<dbReference type="InterPro" id="IPR036249">
    <property type="entry name" value="Thioredoxin-like_sf"/>
</dbReference>
<keyword evidence="3" id="KW-1185">Reference proteome</keyword>
<sequence length="689" mass="78489">MNMKQKKPNRLFAEKSPYLLQHAYNPVDWYPWGEEAFDKAKREHKPIFLSIGYSTCHWCHVMERESFEDETVAKVLNEHYVAVKVDREERPDVDSVYMTVCQALTGHGGWPLTIIMTPDQKPFFAGTYFPRERKYGRAGLLEILDAVHKQWVEKGEQLQQTAASITEQIANQLNVKRAGELSEASLRLALENYKATFDRAYGGFGPAPKFPAAHNLSLLLRLYERYQDEEALEMVEQTLEAMYRGGIYDHIGFGFARYSTDERWLVPHFEKMLYDNALLATAYTEAYLVTGTDFYADVAKQIFTYILREMTHPEGGFYSAEDADSEGEEGKFYVWTPAEIIDVLGEEDGEDFCKVYGITEEGHLEGRSIPNMLRPDPLVHRWGDVKSLEQWFEACRKKLFAARVARVHPAKDDKILTSWNGLMIAALAQGYRAFGEEAYLQAARAAAAFIDTNMTDVNGRLQARYRDGEAKYTAYLDDYACYIYGLLELYEATFELRYMERALELCRDMIRWYWDQEAGGFYMNAHDGEQLLMRVKEVYDGAMPSGNSVAAYVLQRLARCTGDEALQRLADEQLTAFAGEVSRYPNGYAMFMHAFLLALGPSREIVIAGHPEDERTQEMIRILRGRFLPQTTVILHPAGPEGEAARALMPVIADKTIIEGLPAVYLCENFACKAPITDPEGLRSALNTH</sequence>
<dbReference type="PANTHER" id="PTHR42899:SF1">
    <property type="entry name" value="SPERMATOGENESIS-ASSOCIATED PROTEIN 20"/>
    <property type="match status" value="1"/>
</dbReference>
<dbReference type="InterPro" id="IPR024705">
    <property type="entry name" value="Ssp411"/>
</dbReference>
<reference evidence="2" key="2">
    <citation type="journal article" date="2021" name="Data Brief">
        <title>Draft genome sequence data of the facultative, thermophilic, xylanolytic bacterium Paenibacillus sp. strain DA-C8.</title>
        <authorList>
            <person name="Chhe C."/>
            <person name="Uke A."/>
            <person name="Baramee S."/>
            <person name="Ungkulpasvich U."/>
            <person name="Tachaapaikoon C."/>
            <person name="Pason P."/>
            <person name="Waeonukul R."/>
            <person name="Ratanakhanokchai K."/>
            <person name="Kosugi A."/>
        </authorList>
    </citation>
    <scope>NUCLEOTIDE SEQUENCE</scope>
    <source>
        <strain evidence="2">DA-C8</strain>
    </source>
</reference>
<dbReference type="Gene3D" id="1.50.10.20">
    <property type="match status" value="1"/>
</dbReference>
<reference evidence="2" key="1">
    <citation type="submission" date="2020-08" db="EMBL/GenBank/DDBJ databases">
        <authorList>
            <person name="Uke A."/>
            <person name="Chhe C."/>
            <person name="Baramee S."/>
            <person name="Kosugi A."/>
        </authorList>
    </citation>
    <scope>NUCLEOTIDE SEQUENCE</scope>
    <source>
        <strain evidence="2">DA-C8</strain>
    </source>
</reference>
<dbReference type="Gene3D" id="3.40.30.10">
    <property type="entry name" value="Glutaredoxin"/>
    <property type="match status" value="1"/>
</dbReference>
<feature type="domain" description="Spermatogenesis-associated protein 20-like TRX" evidence="1">
    <location>
        <begin position="9"/>
        <end position="169"/>
    </location>
</feature>
<dbReference type="SUPFAM" id="SSF52833">
    <property type="entry name" value="Thioredoxin-like"/>
    <property type="match status" value="1"/>
</dbReference>
<dbReference type="PIRSF" id="PIRSF006402">
    <property type="entry name" value="UCP006402_thioredoxin"/>
    <property type="match status" value="1"/>
</dbReference>
<dbReference type="EMBL" id="BMAQ01000014">
    <property type="protein sequence ID" value="GFR38304.1"/>
    <property type="molecule type" value="Genomic_DNA"/>
</dbReference>
<dbReference type="SUPFAM" id="SSF48208">
    <property type="entry name" value="Six-hairpin glycosidases"/>
    <property type="match status" value="1"/>
</dbReference>
<protein>
    <submittedName>
        <fullName evidence="2">Thioredoxin domain-containing protein</fullName>
    </submittedName>
</protein>
<organism evidence="2 3">
    <name type="scientific">Insulibacter thermoxylanivorax</name>
    <dbReference type="NCBI Taxonomy" id="2749268"/>
    <lineage>
        <taxon>Bacteria</taxon>
        <taxon>Bacillati</taxon>
        <taxon>Bacillota</taxon>
        <taxon>Bacilli</taxon>
        <taxon>Bacillales</taxon>
        <taxon>Paenibacillaceae</taxon>
        <taxon>Insulibacter</taxon>
    </lineage>
</organism>
<dbReference type="InterPro" id="IPR004879">
    <property type="entry name" value="Ssp411-like_TRX"/>
</dbReference>
<dbReference type="InterPro" id="IPR012341">
    <property type="entry name" value="6hp_glycosidase-like_sf"/>
</dbReference>
<dbReference type="Proteomes" id="UP000654993">
    <property type="component" value="Unassembled WGS sequence"/>
</dbReference>
<dbReference type="Pfam" id="PF03190">
    <property type="entry name" value="Thioredox_DsbH"/>
    <property type="match status" value="1"/>
</dbReference>
<proteinExistence type="predicted"/>
<evidence type="ECO:0000259" key="1">
    <source>
        <dbReference type="Pfam" id="PF03190"/>
    </source>
</evidence>
<gene>
    <name evidence="2" type="ORF">PRECH8_16000</name>
</gene>
<evidence type="ECO:0000313" key="3">
    <source>
        <dbReference type="Proteomes" id="UP000654993"/>
    </source>
</evidence>
<evidence type="ECO:0000313" key="2">
    <source>
        <dbReference type="EMBL" id="GFR38304.1"/>
    </source>
</evidence>
<comment type="caution">
    <text evidence="2">The sequence shown here is derived from an EMBL/GenBank/DDBJ whole genome shotgun (WGS) entry which is preliminary data.</text>
</comment>
<accession>A0A916QG57</accession>
<dbReference type="RefSeq" id="WP_200966546.1">
    <property type="nucleotide sequence ID" value="NZ_BMAQ01000014.1"/>
</dbReference>
<dbReference type="GO" id="GO:0005975">
    <property type="term" value="P:carbohydrate metabolic process"/>
    <property type="evidence" value="ECO:0007669"/>
    <property type="project" value="InterPro"/>
</dbReference>
<dbReference type="Gene3D" id="1.50.10.10">
    <property type="match status" value="1"/>
</dbReference>
<dbReference type="PANTHER" id="PTHR42899">
    <property type="entry name" value="SPERMATOGENESIS-ASSOCIATED PROTEIN 20"/>
    <property type="match status" value="1"/>
</dbReference>
<dbReference type="AlphaFoldDB" id="A0A916QG57"/>